<dbReference type="OMA" id="KISWHAS"/>
<dbReference type="InterPro" id="IPR005630">
    <property type="entry name" value="Terpene_synthase_metal-bd"/>
</dbReference>
<feature type="domain" description="Terpene synthase N-terminal" evidence="6">
    <location>
        <begin position="61"/>
        <end position="235"/>
    </location>
</feature>
<dbReference type="Gramene" id="OMO60232">
    <property type="protein sequence ID" value="OMO60232"/>
    <property type="gene ID" value="CCACVL1_24313"/>
</dbReference>
<dbReference type="InterPro" id="IPR008949">
    <property type="entry name" value="Isoprenoid_synthase_dom_sf"/>
</dbReference>
<evidence type="ECO:0000256" key="4">
    <source>
        <dbReference type="ARBA" id="ARBA00023239"/>
    </source>
</evidence>
<dbReference type="FunFam" id="1.50.10.130:FF:000001">
    <property type="entry name" value="Isoprene synthase, chloroplastic"/>
    <property type="match status" value="1"/>
</dbReference>
<evidence type="ECO:0000313" key="9">
    <source>
        <dbReference type="Proteomes" id="UP000188268"/>
    </source>
</evidence>
<dbReference type="SUPFAM" id="SSF48239">
    <property type="entry name" value="Terpenoid cyclases/Protein prenyltransferases"/>
    <property type="match status" value="1"/>
</dbReference>
<dbReference type="OrthoDB" id="1936865at2759"/>
<dbReference type="GO" id="GO:0000287">
    <property type="term" value="F:magnesium ion binding"/>
    <property type="evidence" value="ECO:0007669"/>
    <property type="project" value="InterPro"/>
</dbReference>
<keyword evidence="9" id="KW-1185">Reference proteome</keyword>
<dbReference type="InterPro" id="IPR044814">
    <property type="entry name" value="Terpene_cyclase_plant_C1"/>
</dbReference>
<evidence type="ECO:0000313" key="8">
    <source>
        <dbReference type="EMBL" id="OMO60232.1"/>
    </source>
</evidence>
<evidence type="ECO:0000259" key="7">
    <source>
        <dbReference type="Pfam" id="PF03936"/>
    </source>
</evidence>
<name>A0A1R3GQ82_COCAP</name>
<dbReference type="Gene3D" id="1.10.600.10">
    <property type="entry name" value="Farnesyl Diphosphate Synthase"/>
    <property type="match status" value="1"/>
</dbReference>
<keyword evidence="3" id="KW-0460">Magnesium</keyword>
<sequence length="428" mass="49213">MFPTNIHLQKQLEFDPRSSKTASHLCFAVSSLSPSTTPQIPVSDQHPKDGRRSANYQPTTWSYDFLQSLKNEHNDTIYRDRAAKLEQELRFALADEDAESVNLLELIDDIQRLGLAHRFEMDISKALEKIAILKDYGVAAAENSLHAAALRFRLVRQHGYDVSQDVFNGFKDQDGYFRENLCKDVKGMLSLYEASHLAFEGEDLLDEALSFTRMHLKNLHGNQDKDLSEQVSHALELPQHRRALKMEARWYIEAYSKKASANLQLLELAKLDFNMVQSKLQEDLQDMSSCNFTDKISLPTLIRWWKDMGLVSKLEFARDRLTECFIWALGMVPGPQFSKSRRGLTKVASLITTIDDVYDVYGTLEELELFTDAVKRWDVRAVKNLPDYMKLCYLALYNSVNEMAYDSLRDDGENILPYLSKAVWICKL</sequence>
<dbReference type="STRING" id="210143.A0A1R3GQ82"/>
<feature type="domain" description="Terpene synthase metal-binding" evidence="7">
    <location>
        <begin position="306"/>
        <end position="422"/>
    </location>
</feature>
<protein>
    <submittedName>
        <fullName evidence="8">Uncharacterized protein</fullName>
    </submittedName>
</protein>
<dbReference type="AlphaFoldDB" id="A0A1R3GQ82"/>
<dbReference type="CDD" id="cd00684">
    <property type="entry name" value="Terpene_cyclase_plant_C1"/>
    <property type="match status" value="1"/>
</dbReference>
<evidence type="ECO:0000256" key="5">
    <source>
        <dbReference type="SAM" id="MobiDB-lite"/>
    </source>
</evidence>
<comment type="cofactor">
    <cofactor evidence="1">
        <name>Mg(2+)</name>
        <dbReference type="ChEBI" id="CHEBI:18420"/>
    </cofactor>
</comment>
<evidence type="ECO:0000256" key="2">
    <source>
        <dbReference type="ARBA" id="ARBA00022723"/>
    </source>
</evidence>
<dbReference type="SUPFAM" id="SSF48576">
    <property type="entry name" value="Terpenoid synthases"/>
    <property type="match status" value="1"/>
</dbReference>
<evidence type="ECO:0000256" key="3">
    <source>
        <dbReference type="ARBA" id="ARBA00022842"/>
    </source>
</evidence>
<organism evidence="8 9">
    <name type="scientific">Corchorus capsularis</name>
    <name type="common">Jute</name>
    <dbReference type="NCBI Taxonomy" id="210143"/>
    <lineage>
        <taxon>Eukaryota</taxon>
        <taxon>Viridiplantae</taxon>
        <taxon>Streptophyta</taxon>
        <taxon>Embryophyta</taxon>
        <taxon>Tracheophyta</taxon>
        <taxon>Spermatophyta</taxon>
        <taxon>Magnoliopsida</taxon>
        <taxon>eudicotyledons</taxon>
        <taxon>Gunneridae</taxon>
        <taxon>Pentapetalae</taxon>
        <taxon>rosids</taxon>
        <taxon>malvids</taxon>
        <taxon>Malvales</taxon>
        <taxon>Malvaceae</taxon>
        <taxon>Grewioideae</taxon>
        <taxon>Apeibeae</taxon>
        <taxon>Corchorus</taxon>
    </lineage>
</organism>
<dbReference type="Gene3D" id="1.50.10.130">
    <property type="entry name" value="Terpene synthase, N-terminal domain"/>
    <property type="match status" value="1"/>
</dbReference>
<dbReference type="InterPro" id="IPR008930">
    <property type="entry name" value="Terpenoid_cyclase/PrenylTrfase"/>
</dbReference>
<dbReference type="Pfam" id="PF01397">
    <property type="entry name" value="Terpene_synth"/>
    <property type="match status" value="1"/>
</dbReference>
<dbReference type="InterPro" id="IPR001906">
    <property type="entry name" value="Terpene_synth_N"/>
</dbReference>
<keyword evidence="2" id="KW-0479">Metal-binding</keyword>
<dbReference type="InterPro" id="IPR050148">
    <property type="entry name" value="Terpene_synthase-like"/>
</dbReference>
<keyword evidence="4" id="KW-0456">Lyase</keyword>
<dbReference type="InterPro" id="IPR036965">
    <property type="entry name" value="Terpene_synth_N_sf"/>
</dbReference>
<dbReference type="Pfam" id="PF03936">
    <property type="entry name" value="Terpene_synth_C"/>
    <property type="match status" value="1"/>
</dbReference>
<reference evidence="8 9" key="1">
    <citation type="submission" date="2013-09" db="EMBL/GenBank/DDBJ databases">
        <title>Corchorus capsularis genome sequencing.</title>
        <authorList>
            <person name="Alam M."/>
            <person name="Haque M.S."/>
            <person name="Islam M.S."/>
            <person name="Emdad E.M."/>
            <person name="Islam M.M."/>
            <person name="Ahmed B."/>
            <person name="Halim A."/>
            <person name="Hossen Q.M.M."/>
            <person name="Hossain M.Z."/>
            <person name="Ahmed R."/>
            <person name="Khan M.M."/>
            <person name="Islam R."/>
            <person name="Rashid M.M."/>
            <person name="Khan S.A."/>
            <person name="Rahman M.S."/>
            <person name="Alam M."/>
        </authorList>
    </citation>
    <scope>NUCLEOTIDE SEQUENCE [LARGE SCALE GENOMIC DNA]</scope>
    <source>
        <strain evidence="9">cv. CVL-1</strain>
        <tissue evidence="8">Whole seedling</tissue>
    </source>
</reference>
<feature type="region of interest" description="Disordered" evidence="5">
    <location>
        <begin position="32"/>
        <end position="55"/>
    </location>
</feature>
<dbReference type="PANTHER" id="PTHR31225:SF252">
    <property type="entry name" value="TERPENE SYNTHASE 12-RELATED"/>
    <property type="match status" value="1"/>
</dbReference>
<dbReference type="Proteomes" id="UP000188268">
    <property type="component" value="Unassembled WGS sequence"/>
</dbReference>
<dbReference type="GO" id="GO:0016102">
    <property type="term" value="P:diterpenoid biosynthetic process"/>
    <property type="evidence" value="ECO:0007669"/>
    <property type="project" value="InterPro"/>
</dbReference>
<feature type="compositionally biased region" description="Polar residues" evidence="5">
    <location>
        <begin position="32"/>
        <end position="42"/>
    </location>
</feature>
<dbReference type="EMBL" id="AWWV01013732">
    <property type="protein sequence ID" value="OMO60232.1"/>
    <property type="molecule type" value="Genomic_DNA"/>
</dbReference>
<evidence type="ECO:0000256" key="1">
    <source>
        <dbReference type="ARBA" id="ARBA00001946"/>
    </source>
</evidence>
<dbReference type="GO" id="GO:0010333">
    <property type="term" value="F:terpene synthase activity"/>
    <property type="evidence" value="ECO:0007669"/>
    <property type="project" value="InterPro"/>
</dbReference>
<proteinExistence type="predicted"/>
<evidence type="ECO:0000259" key="6">
    <source>
        <dbReference type="Pfam" id="PF01397"/>
    </source>
</evidence>
<comment type="caution">
    <text evidence="8">The sequence shown here is derived from an EMBL/GenBank/DDBJ whole genome shotgun (WGS) entry which is preliminary data.</text>
</comment>
<dbReference type="PANTHER" id="PTHR31225">
    <property type="entry name" value="OS04G0344100 PROTEIN-RELATED"/>
    <property type="match status" value="1"/>
</dbReference>
<accession>A0A1R3GQ82</accession>
<gene>
    <name evidence="8" type="ORF">CCACVL1_24313</name>
</gene>